<dbReference type="Proteomes" id="UP000094526">
    <property type="component" value="Unassembled WGS sequence"/>
</dbReference>
<accession>A0A1C1C7M5</accession>
<proteinExistence type="predicted"/>
<reference evidence="2" key="1">
    <citation type="submission" date="2015-07" db="EMBL/GenBank/DDBJ databases">
        <authorList>
            <person name="Teixeira M.M."/>
            <person name="Souza R.C."/>
            <person name="Almeida L.G."/>
            <person name="Vicente V.A."/>
            <person name="de Hoog S."/>
            <person name="Bocca A.L."/>
            <person name="de Almeida S.R."/>
            <person name="Vasconcelos A.T."/>
            <person name="Felipe M.S."/>
        </authorList>
    </citation>
    <scope>NUCLEOTIDE SEQUENCE [LARGE SCALE GENOMIC DNA]</scope>
    <source>
        <strain evidence="2">KSF</strain>
    </source>
</reference>
<dbReference type="VEuPathDB" id="FungiDB:CLCR_06375"/>
<organism evidence="1 2">
    <name type="scientific">Cladophialophora carrionii</name>
    <dbReference type="NCBI Taxonomy" id="86049"/>
    <lineage>
        <taxon>Eukaryota</taxon>
        <taxon>Fungi</taxon>
        <taxon>Dikarya</taxon>
        <taxon>Ascomycota</taxon>
        <taxon>Pezizomycotina</taxon>
        <taxon>Eurotiomycetes</taxon>
        <taxon>Chaetothyriomycetidae</taxon>
        <taxon>Chaetothyriales</taxon>
        <taxon>Herpotrichiellaceae</taxon>
        <taxon>Cladophialophora</taxon>
    </lineage>
</organism>
<evidence type="ECO:0000313" key="2">
    <source>
        <dbReference type="Proteomes" id="UP000094526"/>
    </source>
</evidence>
<comment type="caution">
    <text evidence="1">The sequence shown here is derived from an EMBL/GenBank/DDBJ whole genome shotgun (WGS) entry which is preliminary data.</text>
</comment>
<dbReference type="OrthoDB" id="4152607at2759"/>
<dbReference type="STRING" id="86049.A0A1C1C7M5"/>
<keyword evidence="2" id="KW-1185">Reference proteome</keyword>
<evidence type="ECO:0000313" key="1">
    <source>
        <dbReference type="EMBL" id="OCT44462.1"/>
    </source>
</evidence>
<name>A0A1C1C7M5_9EURO</name>
<gene>
    <name evidence="1" type="ORF">CLCR_06375</name>
</gene>
<dbReference type="EMBL" id="LGRB01000020">
    <property type="protein sequence ID" value="OCT44462.1"/>
    <property type="molecule type" value="Genomic_DNA"/>
</dbReference>
<dbReference type="AlphaFoldDB" id="A0A1C1C7M5"/>
<protein>
    <submittedName>
        <fullName evidence="1">Uncharacterized protein</fullName>
    </submittedName>
</protein>
<dbReference type="VEuPathDB" id="FungiDB:G647_07144"/>
<sequence length="165" mass="19247">MVDTSKHPPGTFSWTIELLRRYNLDRTTDSHLRHEDHEGEYLAAYRLPTPDNSCKHVSFGASVTQGGIFEVMPDLAQAEYSMELYNRLRKFRLQWYLDEKAVSAEEMVTARRLALCFGSRWVPVIMMWALACRARSQHDAFVQYEFRDTFDGWSLNLSPCCKQEV</sequence>